<reference evidence="1" key="1">
    <citation type="journal article" date="2023" name="Science">
        <title>Genome structures resolve the early diversification of teleost fishes.</title>
        <authorList>
            <person name="Parey E."/>
            <person name="Louis A."/>
            <person name="Montfort J."/>
            <person name="Bouchez O."/>
            <person name="Roques C."/>
            <person name="Iampietro C."/>
            <person name="Lluch J."/>
            <person name="Castinel A."/>
            <person name="Donnadieu C."/>
            <person name="Desvignes T."/>
            <person name="Floi Bucao C."/>
            <person name="Jouanno E."/>
            <person name="Wen M."/>
            <person name="Mejri S."/>
            <person name="Dirks R."/>
            <person name="Jansen H."/>
            <person name="Henkel C."/>
            <person name="Chen W.J."/>
            <person name="Zahm M."/>
            <person name="Cabau C."/>
            <person name="Klopp C."/>
            <person name="Thompson A.W."/>
            <person name="Robinson-Rechavi M."/>
            <person name="Braasch I."/>
            <person name="Lecointre G."/>
            <person name="Bobe J."/>
            <person name="Postlethwait J.H."/>
            <person name="Berthelot C."/>
            <person name="Roest Crollius H."/>
            <person name="Guiguen Y."/>
        </authorList>
    </citation>
    <scope>NUCLEOTIDE SEQUENCE</scope>
    <source>
        <strain evidence="1">WJC10195</strain>
    </source>
</reference>
<sequence>MLPPASRFGLRRNQTCDRGLIQLPAPRSRAKGLQESLPASESFNEPFSPAASPGAWAIAHLVPRLQAAGAVCCSCTFSKLQYH</sequence>
<organism evidence="1 2">
    <name type="scientific">Synaphobranchus kaupii</name>
    <name type="common">Kaup's arrowtooth eel</name>
    <dbReference type="NCBI Taxonomy" id="118154"/>
    <lineage>
        <taxon>Eukaryota</taxon>
        <taxon>Metazoa</taxon>
        <taxon>Chordata</taxon>
        <taxon>Craniata</taxon>
        <taxon>Vertebrata</taxon>
        <taxon>Euteleostomi</taxon>
        <taxon>Actinopterygii</taxon>
        <taxon>Neopterygii</taxon>
        <taxon>Teleostei</taxon>
        <taxon>Anguilliformes</taxon>
        <taxon>Synaphobranchidae</taxon>
        <taxon>Synaphobranchus</taxon>
    </lineage>
</organism>
<name>A0A9Q1J2G9_SYNKA</name>
<dbReference type="Proteomes" id="UP001152622">
    <property type="component" value="Chromosome 4"/>
</dbReference>
<protein>
    <submittedName>
        <fullName evidence="1">Uncharacterized protein</fullName>
    </submittedName>
</protein>
<dbReference type="EMBL" id="JAINUF010000004">
    <property type="protein sequence ID" value="KAJ8365627.1"/>
    <property type="molecule type" value="Genomic_DNA"/>
</dbReference>
<evidence type="ECO:0000313" key="2">
    <source>
        <dbReference type="Proteomes" id="UP001152622"/>
    </source>
</evidence>
<evidence type="ECO:0000313" key="1">
    <source>
        <dbReference type="EMBL" id="KAJ8365627.1"/>
    </source>
</evidence>
<keyword evidence="2" id="KW-1185">Reference proteome</keyword>
<proteinExistence type="predicted"/>
<gene>
    <name evidence="1" type="ORF">SKAU_G00144580</name>
</gene>
<comment type="caution">
    <text evidence="1">The sequence shown here is derived from an EMBL/GenBank/DDBJ whole genome shotgun (WGS) entry which is preliminary data.</text>
</comment>
<dbReference type="AlphaFoldDB" id="A0A9Q1J2G9"/>
<accession>A0A9Q1J2G9</accession>